<evidence type="ECO:0000313" key="3">
    <source>
        <dbReference type="Proteomes" id="UP000007797"/>
    </source>
</evidence>
<keyword evidence="3" id="KW-1185">Reference proteome</keyword>
<dbReference type="KEGG" id="dfa:DFA_00706"/>
<dbReference type="Proteomes" id="UP000007797">
    <property type="component" value="Unassembled WGS sequence"/>
</dbReference>
<sequence>MSESTSSTAVPQKPERTKVPKQRTFNLVQISTQKINEPDTKKIDIEKVGKCLDGKELGNIKDFPFLYQDHALITIYDNKATEPKSMHSHEVTHLKEDDVRVKFTPKYSVSSSQSNIPQDMNGTIQMTTGELFKYVEQVNLVEFLHFAERIINARLGIMGANKTVKGINLGSCNLNALKQHFKNQLAVQTLVYHVWAEKGVYHINENRLNQEITNFRFLLKDAEGYVGEMPRLINCDWDKYDWIDPPSRDSMITRTSRINEITFSHQSFTNQVTVGFEYANYLCQVTSGSGESMISKLLCMTS</sequence>
<dbReference type="GeneID" id="14874168"/>
<evidence type="ECO:0000256" key="1">
    <source>
        <dbReference type="SAM" id="MobiDB-lite"/>
    </source>
</evidence>
<feature type="compositionally biased region" description="Polar residues" evidence="1">
    <location>
        <begin position="1"/>
        <end position="10"/>
    </location>
</feature>
<proteinExistence type="predicted"/>
<dbReference type="RefSeq" id="XP_004358691.1">
    <property type="nucleotide sequence ID" value="XM_004358634.1"/>
</dbReference>
<protein>
    <submittedName>
        <fullName evidence="2">Uncharacterized protein</fullName>
    </submittedName>
</protein>
<reference evidence="3" key="1">
    <citation type="journal article" date="2011" name="Genome Res.">
        <title>Phylogeny-wide analysis of social amoeba genomes highlights ancient origins for complex intercellular communication.</title>
        <authorList>
            <person name="Heidel A.J."/>
            <person name="Lawal H.M."/>
            <person name="Felder M."/>
            <person name="Schilde C."/>
            <person name="Helps N.R."/>
            <person name="Tunggal B."/>
            <person name="Rivero F."/>
            <person name="John U."/>
            <person name="Schleicher M."/>
            <person name="Eichinger L."/>
            <person name="Platzer M."/>
            <person name="Noegel A.A."/>
            <person name="Schaap P."/>
            <person name="Gloeckner G."/>
        </authorList>
    </citation>
    <scope>NUCLEOTIDE SEQUENCE [LARGE SCALE GENOMIC DNA]</scope>
    <source>
        <strain evidence="3">SH3</strain>
    </source>
</reference>
<gene>
    <name evidence="2" type="ORF">DFA_00706</name>
</gene>
<dbReference type="AlphaFoldDB" id="F4PTA5"/>
<feature type="region of interest" description="Disordered" evidence="1">
    <location>
        <begin position="1"/>
        <end position="20"/>
    </location>
</feature>
<dbReference type="EMBL" id="GL883010">
    <property type="protein sequence ID" value="EGG20841.1"/>
    <property type="molecule type" value="Genomic_DNA"/>
</dbReference>
<name>F4PTA5_CACFS</name>
<accession>F4PTA5</accession>
<evidence type="ECO:0000313" key="2">
    <source>
        <dbReference type="EMBL" id="EGG20841.1"/>
    </source>
</evidence>
<organism evidence="2 3">
    <name type="scientific">Cavenderia fasciculata</name>
    <name type="common">Slime mold</name>
    <name type="synonym">Dictyostelium fasciculatum</name>
    <dbReference type="NCBI Taxonomy" id="261658"/>
    <lineage>
        <taxon>Eukaryota</taxon>
        <taxon>Amoebozoa</taxon>
        <taxon>Evosea</taxon>
        <taxon>Eumycetozoa</taxon>
        <taxon>Dictyostelia</taxon>
        <taxon>Acytosteliales</taxon>
        <taxon>Cavenderiaceae</taxon>
        <taxon>Cavenderia</taxon>
    </lineage>
</organism>